<proteinExistence type="predicted"/>
<feature type="transmembrane region" description="Helical" evidence="1">
    <location>
        <begin position="20"/>
        <end position="38"/>
    </location>
</feature>
<organism evidence="2 3">
    <name type="scientific">Mesorhabditis belari</name>
    <dbReference type="NCBI Taxonomy" id="2138241"/>
    <lineage>
        <taxon>Eukaryota</taxon>
        <taxon>Metazoa</taxon>
        <taxon>Ecdysozoa</taxon>
        <taxon>Nematoda</taxon>
        <taxon>Chromadorea</taxon>
        <taxon>Rhabditida</taxon>
        <taxon>Rhabditina</taxon>
        <taxon>Rhabditomorpha</taxon>
        <taxon>Rhabditoidea</taxon>
        <taxon>Rhabditidae</taxon>
        <taxon>Mesorhabditinae</taxon>
        <taxon>Mesorhabditis</taxon>
    </lineage>
</organism>
<evidence type="ECO:0000313" key="2">
    <source>
        <dbReference type="Proteomes" id="UP000887575"/>
    </source>
</evidence>
<name>A0AAF3J3Q4_9BILA</name>
<keyword evidence="2" id="KW-1185">Reference proteome</keyword>
<dbReference type="AlphaFoldDB" id="A0AAF3J3Q4"/>
<dbReference type="WBParaSite" id="MBELARI_LOCUS14282.3">
    <property type="protein sequence ID" value="MBELARI_LOCUS14282.3"/>
    <property type="gene ID" value="MBELARI_LOCUS14282"/>
</dbReference>
<dbReference type="Pfam" id="PF15054">
    <property type="entry name" value="DUF4535"/>
    <property type="match status" value="1"/>
</dbReference>
<dbReference type="InterPro" id="IPR027854">
    <property type="entry name" value="STMP1"/>
</dbReference>
<evidence type="ECO:0000256" key="1">
    <source>
        <dbReference type="SAM" id="Phobius"/>
    </source>
</evidence>
<reference evidence="3" key="1">
    <citation type="submission" date="2024-02" db="UniProtKB">
        <authorList>
            <consortium name="WormBaseParasite"/>
        </authorList>
    </citation>
    <scope>IDENTIFICATION</scope>
</reference>
<dbReference type="Proteomes" id="UP000887575">
    <property type="component" value="Unassembled WGS sequence"/>
</dbReference>
<accession>A0AAF3J3Q4</accession>
<keyword evidence="1" id="KW-0472">Membrane</keyword>
<evidence type="ECO:0000313" key="3">
    <source>
        <dbReference type="WBParaSite" id="MBELARI_LOCUS14282.3"/>
    </source>
</evidence>
<keyword evidence="1" id="KW-1133">Transmembrane helix</keyword>
<protein>
    <submittedName>
        <fullName evidence="3">Uncharacterized protein</fullName>
    </submittedName>
</protein>
<keyword evidence="1" id="KW-0812">Transmembrane</keyword>
<sequence>MNPYNYHYYRHIRCHRRMGLFSHLIALAVGVYGGAYAVQNYQVPKLPSGSELTQRLEDYLKQYKKKSDEK</sequence>